<dbReference type="Pfam" id="PF08299">
    <property type="entry name" value="Bac_DnaA_C"/>
    <property type="match status" value="1"/>
</dbReference>
<dbReference type="Pfam" id="PF00004">
    <property type="entry name" value="AAA"/>
    <property type="match status" value="1"/>
</dbReference>
<dbReference type="InterPro" id="IPR018312">
    <property type="entry name" value="Chromosome_initiator_DnaA_CS"/>
</dbReference>
<dbReference type="AlphaFoldDB" id="E5Y7Z5"/>
<reference evidence="3 4" key="2">
    <citation type="submission" date="2013-04" db="EMBL/GenBank/DDBJ databases">
        <title>The Genome Sequence of Bilophila wadsworthia 3_1_6.</title>
        <authorList>
            <consortium name="The Broad Institute Genomics Platform"/>
            <person name="Earl A."/>
            <person name="Ward D."/>
            <person name="Feldgarden M."/>
            <person name="Gevers D."/>
            <person name="Sibley C."/>
            <person name="Strauss J."/>
            <person name="Allen-Vercoe E."/>
            <person name="Walker B."/>
            <person name="Young S."/>
            <person name="Zeng Q."/>
            <person name="Gargeya S."/>
            <person name="Fitzgerald M."/>
            <person name="Haas B."/>
            <person name="Abouelleil A."/>
            <person name="Allen A.W."/>
            <person name="Alvarado L."/>
            <person name="Arachchi H.M."/>
            <person name="Berlin A.M."/>
            <person name="Chapman S.B."/>
            <person name="Gainer-Dewar J."/>
            <person name="Goldberg J."/>
            <person name="Griggs A."/>
            <person name="Gujja S."/>
            <person name="Hansen M."/>
            <person name="Howarth C."/>
            <person name="Imamovic A."/>
            <person name="Ireland A."/>
            <person name="Larimer J."/>
            <person name="McCowan C."/>
            <person name="Murphy C."/>
            <person name="Pearson M."/>
            <person name="Poon T.W."/>
            <person name="Priest M."/>
            <person name="Roberts A."/>
            <person name="Saif S."/>
            <person name="Shea T."/>
            <person name="Sisk P."/>
            <person name="Sykes S."/>
            <person name="Wortman J."/>
            <person name="Nusbaum C."/>
            <person name="Birren B."/>
        </authorList>
    </citation>
    <scope>NUCLEOTIDE SEQUENCE [LARGE SCALE GENOMIC DNA]</scope>
    <source>
        <strain evidence="3 4">3_1_6</strain>
    </source>
</reference>
<organism evidence="3 4">
    <name type="scientific">Bilophila wadsworthia (strain 3_1_6)</name>
    <dbReference type="NCBI Taxonomy" id="563192"/>
    <lineage>
        <taxon>Bacteria</taxon>
        <taxon>Pseudomonadati</taxon>
        <taxon>Thermodesulfobacteriota</taxon>
        <taxon>Desulfovibrionia</taxon>
        <taxon>Desulfovibrionales</taxon>
        <taxon>Desulfovibrionaceae</taxon>
        <taxon>Bilophila</taxon>
    </lineage>
</organism>
<proteinExistence type="predicted"/>
<dbReference type="SMART" id="SM00382">
    <property type="entry name" value="AAA"/>
    <property type="match status" value="1"/>
</dbReference>
<dbReference type="SUPFAM" id="SSF52540">
    <property type="entry name" value="P-loop containing nucleoside triphosphate hydrolases"/>
    <property type="match status" value="1"/>
</dbReference>
<protein>
    <submittedName>
        <fullName evidence="3">Uncharacterized protein</fullName>
    </submittedName>
</protein>
<dbReference type="GO" id="GO:0006275">
    <property type="term" value="P:regulation of DNA replication"/>
    <property type="evidence" value="ECO:0007669"/>
    <property type="project" value="InterPro"/>
</dbReference>
<dbReference type="InterPro" id="IPR020591">
    <property type="entry name" value="Chromosome_initiator_DnaA-like"/>
</dbReference>
<accession>E5Y7Z5</accession>
<dbReference type="STRING" id="563192.HMPREF0179_02310"/>
<dbReference type="SUPFAM" id="SSF48295">
    <property type="entry name" value="TrpR-like"/>
    <property type="match status" value="1"/>
</dbReference>
<dbReference type="InterPro" id="IPR003959">
    <property type="entry name" value="ATPase_AAA_core"/>
</dbReference>
<dbReference type="PRINTS" id="PR00051">
    <property type="entry name" value="DNAA"/>
</dbReference>
<dbReference type="PROSITE" id="PS01008">
    <property type="entry name" value="DNAA"/>
    <property type="match status" value="1"/>
</dbReference>
<evidence type="ECO:0000313" key="3">
    <source>
        <dbReference type="EMBL" id="EFV43870.2"/>
    </source>
</evidence>
<dbReference type="InterPro" id="IPR003593">
    <property type="entry name" value="AAA+_ATPase"/>
</dbReference>
<evidence type="ECO:0000313" key="4">
    <source>
        <dbReference type="Proteomes" id="UP000006034"/>
    </source>
</evidence>
<dbReference type="Proteomes" id="UP000006034">
    <property type="component" value="Unassembled WGS sequence"/>
</dbReference>
<dbReference type="CDD" id="cd00009">
    <property type="entry name" value="AAA"/>
    <property type="match status" value="1"/>
</dbReference>
<feature type="domain" description="AAA+ ATPase" evidence="1">
    <location>
        <begin position="201"/>
        <end position="351"/>
    </location>
</feature>
<dbReference type="InterPro" id="IPR027417">
    <property type="entry name" value="P-loop_NTPase"/>
</dbReference>
<dbReference type="EMBL" id="ADCP02000001">
    <property type="protein sequence ID" value="EFV43870.2"/>
    <property type="molecule type" value="Genomic_DNA"/>
</dbReference>
<dbReference type="SMART" id="SM00760">
    <property type="entry name" value="Bac_DnaA_C"/>
    <property type="match status" value="1"/>
</dbReference>
<dbReference type="GO" id="GO:0005524">
    <property type="term" value="F:ATP binding"/>
    <property type="evidence" value="ECO:0007669"/>
    <property type="project" value="InterPro"/>
</dbReference>
<evidence type="ECO:0000259" key="1">
    <source>
        <dbReference type="SMART" id="SM00382"/>
    </source>
</evidence>
<dbReference type="eggNOG" id="COG0593">
    <property type="taxonomic scope" value="Bacteria"/>
</dbReference>
<dbReference type="InterPro" id="IPR013159">
    <property type="entry name" value="DnaA_C"/>
</dbReference>
<feature type="domain" description="Chromosomal replication initiator DnaA C-terminal" evidence="2">
    <location>
        <begin position="427"/>
        <end position="496"/>
    </location>
</feature>
<dbReference type="PANTHER" id="PTHR30050:SF2">
    <property type="entry name" value="CHROMOSOMAL REPLICATION INITIATOR PROTEIN DNAA"/>
    <property type="match status" value="1"/>
</dbReference>
<dbReference type="GO" id="GO:0016887">
    <property type="term" value="F:ATP hydrolysis activity"/>
    <property type="evidence" value="ECO:0007669"/>
    <property type="project" value="InterPro"/>
</dbReference>
<dbReference type="OrthoDB" id="9807019at2"/>
<evidence type="ECO:0000259" key="2">
    <source>
        <dbReference type="SMART" id="SM00760"/>
    </source>
</evidence>
<dbReference type="InterPro" id="IPR010921">
    <property type="entry name" value="Trp_repressor/repl_initiator"/>
</dbReference>
<keyword evidence="4" id="KW-1185">Reference proteome</keyword>
<dbReference type="Gene3D" id="3.40.50.300">
    <property type="entry name" value="P-loop containing nucleotide triphosphate hydrolases"/>
    <property type="match status" value="1"/>
</dbReference>
<comment type="caution">
    <text evidence="3">The sequence shown here is derived from an EMBL/GenBank/DDBJ whole genome shotgun (WGS) entry which is preliminary data.</text>
</comment>
<name>E5Y7Z5_BILW3</name>
<reference evidence="3 4" key="1">
    <citation type="submission" date="2010-10" db="EMBL/GenBank/DDBJ databases">
        <authorList>
            <consortium name="The Broad Institute Genome Sequencing Platform"/>
            <person name="Ward D."/>
            <person name="Earl A."/>
            <person name="Feldgarden M."/>
            <person name="Young S.K."/>
            <person name="Gargeya S."/>
            <person name="Zeng Q."/>
            <person name="Alvarado L."/>
            <person name="Berlin A."/>
            <person name="Bochicchio J."/>
            <person name="Chapman S.B."/>
            <person name="Chen Z."/>
            <person name="Freedman E."/>
            <person name="Gellesch M."/>
            <person name="Goldberg J."/>
            <person name="Griggs A."/>
            <person name="Gujja S."/>
            <person name="Heilman E."/>
            <person name="Heiman D."/>
            <person name="Howarth C."/>
            <person name="Mehta T."/>
            <person name="Neiman D."/>
            <person name="Pearson M."/>
            <person name="Roberts A."/>
            <person name="Saif S."/>
            <person name="Shea T."/>
            <person name="Shenoy N."/>
            <person name="Sisk P."/>
            <person name="Stolte C."/>
            <person name="Sykes S."/>
            <person name="White J."/>
            <person name="Yandava C."/>
            <person name="Allen-Vercoe E."/>
            <person name="Sibley C."/>
            <person name="Ambrose C.E."/>
            <person name="Strauss J."/>
            <person name="Daigneault M."/>
            <person name="Haas B."/>
            <person name="Nusbaum C."/>
            <person name="Birren B."/>
        </authorList>
    </citation>
    <scope>NUCLEOTIDE SEQUENCE [LARGE SCALE GENOMIC DNA]</scope>
    <source>
        <strain evidence="3 4">3_1_6</strain>
    </source>
</reference>
<dbReference type="HOGENOM" id="CLU_026910_3_2_7"/>
<dbReference type="PANTHER" id="PTHR30050">
    <property type="entry name" value="CHROMOSOMAL REPLICATION INITIATOR PROTEIN DNAA"/>
    <property type="match status" value="1"/>
</dbReference>
<dbReference type="GO" id="GO:0006270">
    <property type="term" value="P:DNA replication initiation"/>
    <property type="evidence" value="ECO:0007669"/>
    <property type="project" value="InterPro"/>
</dbReference>
<dbReference type="GO" id="GO:0003688">
    <property type="term" value="F:DNA replication origin binding"/>
    <property type="evidence" value="ECO:0007669"/>
    <property type="project" value="InterPro"/>
</dbReference>
<gene>
    <name evidence="3" type="ORF">HMPREF0179_02310</name>
</gene>
<dbReference type="CDD" id="cd06571">
    <property type="entry name" value="Bac_DnaA_C"/>
    <property type="match status" value="1"/>
</dbReference>
<dbReference type="Gene3D" id="1.10.1750.10">
    <property type="match status" value="1"/>
</dbReference>
<sequence length="522" mass="57892">MELRNAVSKETLRKYLLTSSAEAIPQARPSLLSCFTNAENPKPQLQDRLSAAGEALESCSETALQSWFDPLEILLDQEAGTLAVRFPHAFFGIRFSSLFQKLFEKKARELWGKGLSITYGAGKFTPSPPVPFVQPAPESRQDALHPAVANPMPFGEEWTFDTFIGNGKHKWALSLARDITRRAVYRATHGRAPSLDDIGEAPGLLVLCGPHGTGKTHLLRAIGNELFRTLGSDLYYASLSDLELLFAGRSVLAARQELLSKEAVLIDDFQHLSRIPDKTPTTASRFRAQIVAEPEQPAGPSVREELCLLLDRFMDQGKPVIVAGVGRPKEWSLGKALLSRLETGLWAELPEPDLDVRLRYAQQQAKFRRLPLSREQLLLIAQHCPDVRRLSGVILRVASHRSLLGRDLSEQDLLNIVRQGGDSSALTPQLIVSIVGEHCGVPAKEILGEKRRPDLVQARQLAMYLCRELLGHSYPVIGRMFGGKDHSTVMHGVKKIKLLQESDRLAHSMVTELTKACLEHRG</sequence>
<dbReference type="GO" id="GO:0005886">
    <property type="term" value="C:plasma membrane"/>
    <property type="evidence" value="ECO:0007669"/>
    <property type="project" value="TreeGrafter"/>
</dbReference>